<feature type="transmembrane region" description="Helical" evidence="1">
    <location>
        <begin position="9"/>
        <end position="28"/>
    </location>
</feature>
<dbReference type="EMBL" id="JADEWL010000199">
    <property type="protein sequence ID" value="MBE9216742.1"/>
    <property type="molecule type" value="Genomic_DNA"/>
</dbReference>
<gene>
    <name evidence="2" type="ORF">IQ247_29505</name>
</gene>
<sequence length="242" mass="27518">MQEQTNSNNLLVLTLYIIGVSYVFNLMVESIDEQIKFAFDKASVDKQLKEQELDDKISITFKLKASNDIKGKNDVKDLLLILGNKSDNVAVYVDWDNCSLAENHKNVSRRVIRKSPDLSRDLAVPQSPSLIAPTQTLVQGITAEDVFERDQETGTYQTTKPLVDIVGLKGSPNKAHRKLYKKFISRREEIKFSLQLVLRFSEVRVGLVPGKNIPPMSIITCPFIIRKLPWSYALPWNKKRPS</sequence>
<reference evidence="2" key="1">
    <citation type="submission" date="2020-10" db="EMBL/GenBank/DDBJ databases">
        <authorList>
            <person name="Castelo-Branco R."/>
            <person name="Eusebio N."/>
            <person name="Adriana R."/>
            <person name="Vieira A."/>
            <person name="Brugerolle De Fraissinette N."/>
            <person name="Rezende De Castro R."/>
            <person name="Schneider M.P."/>
            <person name="Vasconcelos V."/>
            <person name="Leao P.N."/>
        </authorList>
    </citation>
    <scope>NUCLEOTIDE SEQUENCE</scope>
    <source>
        <strain evidence="2">LEGE 06105</strain>
    </source>
</reference>
<organism evidence="2 3">
    <name type="scientific">Plectonema cf. radiosum LEGE 06105</name>
    <dbReference type="NCBI Taxonomy" id="945769"/>
    <lineage>
        <taxon>Bacteria</taxon>
        <taxon>Bacillati</taxon>
        <taxon>Cyanobacteriota</taxon>
        <taxon>Cyanophyceae</taxon>
        <taxon>Oscillatoriophycideae</taxon>
        <taxon>Oscillatoriales</taxon>
        <taxon>Microcoleaceae</taxon>
        <taxon>Plectonema</taxon>
    </lineage>
</organism>
<proteinExistence type="predicted"/>
<protein>
    <submittedName>
        <fullName evidence="2">Uncharacterized protein</fullName>
    </submittedName>
</protein>
<keyword evidence="1" id="KW-1133">Transmembrane helix</keyword>
<evidence type="ECO:0000256" key="1">
    <source>
        <dbReference type="SAM" id="Phobius"/>
    </source>
</evidence>
<keyword evidence="1" id="KW-0472">Membrane</keyword>
<comment type="caution">
    <text evidence="2">The sequence shown here is derived from an EMBL/GenBank/DDBJ whole genome shotgun (WGS) entry which is preliminary data.</text>
</comment>
<dbReference type="AlphaFoldDB" id="A0A8J7K533"/>
<keyword evidence="3" id="KW-1185">Reference proteome</keyword>
<accession>A0A8J7K533</accession>
<evidence type="ECO:0000313" key="3">
    <source>
        <dbReference type="Proteomes" id="UP000620559"/>
    </source>
</evidence>
<keyword evidence="1" id="KW-0812">Transmembrane</keyword>
<dbReference type="Proteomes" id="UP000620559">
    <property type="component" value="Unassembled WGS sequence"/>
</dbReference>
<evidence type="ECO:0000313" key="2">
    <source>
        <dbReference type="EMBL" id="MBE9216742.1"/>
    </source>
</evidence>
<dbReference type="RefSeq" id="WP_193925496.1">
    <property type="nucleotide sequence ID" value="NZ_JADEWL010000199.1"/>
</dbReference>
<name>A0A8J7K533_9CYAN</name>